<accession>A0A146LFZ1</accession>
<feature type="non-terminal residue" evidence="2">
    <location>
        <position position="1"/>
    </location>
</feature>
<feature type="non-terminal residue" evidence="2">
    <location>
        <position position="120"/>
    </location>
</feature>
<reference evidence="2" key="1">
    <citation type="journal article" date="2016" name="Gigascience">
        <title>De novo construction of an expanded transcriptome assembly for the western tarnished plant bug, Lygus hesperus.</title>
        <authorList>
            <person name="Tassone E.E."/>
            <person name="Geib S.M."/>
            <person name="Hall B."/>
            <person name="Fabrick J.A."/>
            <person name="Brent C.S."/>
            <person name="Hull J.J."/>
        </authorList>
    </citation>
    <scope>NUCLEOTIDE SEQUENCE</scope>
</reference>
<gene>
    <name evidence="2" type="ORF">g.99955</name>
</gene>
<name>A0A146LFZ1_LYGHE</name>
<feature type="coiled-coil region" evidence="1">
    <location>
        <begin position="58"/>
        <end position="111"/>
    </location>
</feature>
<evidence type="ECO:0000313" key="2">
    <source>
        <dbReference type="EMBL" id="JAQ07173.1"/>
    </source>
</evidence>
<protein>
    <submittedName>
        <fullName evidence="2">Uncharacterized protein</fullName>
    </submittedName>
</protein>
<keyword evidence="1" id="KW-0175">Coiled coil</keyword>
<organism evidence="2">
    <name type="scientific">Lygus hesperus</name>
    <name type="common">Western plant bug</name>
    <dbReference type="NCBI Taxonomy" id="30085"/>
    <lineage>
        <taxon>Eukaryota</taxon>
        <taxon>Metazoa</taxon>
        <taxon>Ecdysozoa</taxon>
        <taxon>Arthropoda</taxon>
        <taxon>Hexapoda</taxon>
        <taxon>Insecta</taxon>
        <taxon>Pterygota</taxon>
        <taxon>Neoptera</taxon>
        <taxon>Paraneoptera</taxon>
        <taxon>Hemiptera</taxon>
        <taxon>Heteroptera</taxon>
        <taxon>Panheteroptera</taxon>
        <taxon>Cimicomorpha</taxon>
        <taxon>Miridae</taxon>
        <taxon>Mirini</taxon>
        <taxon>Lygus</taxon>
    </lineage>
</organism>
<dbReference type="EMBL" id="GDHC01011456">
    <property type="protein sequence ID" value="JAQ07173.1"/>
    <property type="molecule type" value="Transcribed_RNA"/>
</dbReference>
<dbReference type="AlphaFoldDB" id="A0A146LFZ1"/>
<sequence length="120" mass="14265">QHVLNFSAIAKEVTVEVQQVIQRPKNNKFTNYMQNTLENSVIMEEQSVFNVEELENFVALLISEIETEKSNYEEEREQIINTYKTMIANTNKVWENTCQNLQKRIREQRQKHFKNAVELS</sequence>
<proteinExistence type="predicted"/>
<evidence type="ECO:0000256" key="1">
    <source>
        <dbReference type="SAM" id="Coils"/>
    </source>
</evidence>